<dbReference type="SUPFAM" id="SSF52058">
    <property type="entry name" value="L domain-like"/>
    <property type="match status" value="1"/>
</dbReference>
<evidence type="ECO:0000259" key="5">
    <source>
        <dbReference type="Pfam" id="PF23598"/>
    </source>
</evidence>
<dbReference type="Pfam" id="PF23559">
    <property type="entry name" value="WHD_DRP"/>
    <property type="match status" value="1"/>
</dbReference>
<evidence type="ECO:0000259" key="4">
    <source>
        <dbReference type="Pfam" id="PF23559"/>
    </source>
</evidence>
<name>A0A8T0P1W0_PANVG</name>
<dbReference type="PANTHER" id="PTHR23155">
    <property type="entry name" value="DISEASE RESISTANCE PROTEIN RP"/>
    <property type="match status" value="1"/>
</dbReference>
<keyword evidence="1" id="KW-0677">Repeat</keyword>
<dbReference type="GO" id="GO:0098542">
    <property type="term" value="P:defense response to other organism"/>
    <property type="evidence" value="ECO:0007669"/>
    <property type="project" value="TreeGrafter"/>
</dbReference>
<dbReference type="Gene3D" id="3.80.10.10">
    <property type="entry name" value="Ribonuclease Inhibitor"/>
    <property type="match status" value="1"/>
</dbReference>
<evidence type="ECO:0000256" key="1">
    <source>
        <dbReference type="ARBA" id="ARBA00022737"/>
    </source>
</evidence>
<dbReference type="GO" id="GO:0043531">
    <property type="term" value="F:ADP binding"/>
    <property type="evidence" value="ECO:0007669"/>
    <property type="project" value="InterPro"/>
</dbReference>
<organism evidence="6 7">
    <name type="scientific">Panicum virgatum</name>
    <name type="common">Blackwell switchgrass</name>
    <dbReference type="NCBI Taxonomy" id="38727"/>
    <lineage>
        <taxon>Eukaryota</taxon>
        <taxon>Viridiplantae</taxon>
        <taxon>Streptophyta</taxon>
        <taxon>Embryophyta</taxon>
        <taxon>Tracheophyta</taxon>
        <taxon>Spermatophyta</taxon>
        <taxon>Magnoliopsida</taxon>
        <taxon>Liliopsida</taxon>
        <taxon>Poales</taxon>
        <taxon>Poaceae</taxon>
        <taxon>PACMAD clade</taxon>
        <taxon>Panicoideae</taxon>
        <taxon>Panicodae</taxon>
        <taxon>Paniceae</taxon>
        <taxon>Panicinae</taxon>
        <taxon>Panicum</taxon>
        <taxon>Panicum sect. Hiantes</taxon>
    </lineage>
</organism>
<sequence>MDDVWEHQAWEDVLQTPFVSSTLAHGSRVLVTTRHATVARGMMAMKPYHHVNKLDPEDAWLLLKKKVVGNGNDEAQIELLKDIGMDIITKCECLPLAVKVIGGLLRQKTAKRRDWENVRNDFICSVSQMHEELNYAIYLSYEDLSPSMKPCFLYYSLLLKSTVFFADEIVGMWISEGFVHGTSHDLEEIGKEYYDELIQRNLIEPNMRYTDQRVCDMHDVVRSFAQYMARNEALVAKNKEINIADKISSQKFFRLSLETMGSESDEIEWYSLQSQTSLRTLLSVGNIKIKPGDSLLVFSNLRTLHVQGANNFDSLAESLNQLKHLRYLSIERSNISRLPGSISKMKFMQYISLRGCKSLVNLPSSVVTLKYLRNLNLAGTGISSIPNGFRGLTNLRILYGFPAHMDGDWCSLEELGPLSQLINLGIRGLQNVHSSSFAAKARIGEKVRLSYLVLGCTSRIGHDGQLVKDEEGIPEEQQRQIEEVFNELSPPSGLENLAINWYFGQRLPRWMMSTAAGPLVSLRILTLDDLACCTELPNGLCRLPCLEFLQIVRAPVIKRVGPD</sequence>
<gene>
    <name evidence="6" type="ORF">PVAP13_8NG042603</name>
</gene>
<dbReference type="Gene3D" id="1.10.10.10">
    <property type="entry name" value="Winged helix-like DNA-binding domain superfamily/Winged helix DNA-binding domain"/>
    <property type="match status" value="1"/>
</dbReference>
<dbReference type="InterPro" id="IPR042197">
    <property type="entry name" value="Apaf_helical"/>
</dbReference>
<dbReference type="Proteomes" id="UP000823388">
    <property type="component" value="Chromosome 8N"/>
</dbReference>
<keyword evidence="7" id="KW-1185">Reference proteome</keyword>
<keyword evidence="2" id="KW-0611">Plant defense</keyword>
<evidence type="ECO:0000313" key="7">
    <source>
        <dbReference type="Proteomes" id="UP000823388"/>
    </source>
</evidence>
<proteinExistence type="predicted"/>
<evidence type="ECO:0000256" key="2">
    <source>
        <dbReference type="ARBA" id="ARBA00022821"/>
    </source>
</evidence>
<dbReference type="EMBL" id="CM029052">
    <property type="protein sequence ID" value="KAG2555997.1"/>
    <property type="molecule type" value="Genomic_DNA"/>
</dbReference>
<comment type="caution">
    <text evidence="6">The sequence shown here is derived from an EMBL/GenBank/DDBJ whole genome shotgun (WGS) entry which is preliminary data.</text>
</comment>
<dbReference type="Pfam" id="PF23598">
    <property type="entry name" value="LRR_14"/>
    <property type="match status" value="1"/>
</dbReference>
<dbReference type="SUPFAM" id="SSF52540">
    <property type="entry name" value="P-loop containing nucleoside triphosphate hydrolases"/>
    <property type="match status" value="1"/>
</dbReference>
<dbReference type="InterPro" id="IPR058922">
    <property type="entry name" value="WHD_DRP"/>
</dbReference>
<evidence type="ECO:0008006" key="8">
    <source>
        <dbReference type="Google" id="ProtNLM"/>
    </source>
</evidence>
<dbReference type="InterPro" id="IPR044974">
    <property type="entry name" value="Disease_R_plants"/>
</dbReference>
<dbReference type="InterPro" id="IPR036388">
    <property type="entry name" value="WH-like_DNA-bd_sf"/>
</dbReference>
<dbReference type="InterPro" id="IPR027417">
    <property type="entry name" value="P-loop_NTPase"/>
</dbReference>
<feature type="domain" description="Disease resistance R13L4/SHOC-2-like LRR" evidence="5">
    <location>
        <begin position="293"/>
        <end position="552"/>
    </location>
</feature>
<accession>A0A8T0P1W0</accession>
<dbReference type="Gene3D" id="1.10.8.430">
    <property type="entry name" value="Helical domain of apoptotic protease-activating factors"/>
    <property type="match status" value="1"/>
</dbReference>
<evidence type="ECO:0000313" key="6">
    <source>
        <dbReference type="EMBL" id="KAG2555997.1"/>
    </source>
</evidence>
<dbReference type="InterPro" id="IPR032675">
    <property type="entry name" value="LRR_dom_sf"/>
</dbReference>
<protein>
    <recommendedName>
        <fullName evidence="8">NB-ARC domain-containing protein</fullName>
    </recommendedName>
</protein>
<evidence type="ECO:0000259" key="3">
    <source>
        <dbReference type="Pfam" id="PF00931"/>
    </source>
</evidence>
<dbReference type="InterPro" id="IPR002182">
    <property type="entry name" value="NB-ARC"/>
</dbReference>
<feature type="domain" description="Disease resistance protein winged helix" evidence="4">
    <location>
        <begin position="162"/>
        <end position="225"/>
    </location>
</feature>
<dbReference type="InterPro" id="IPR055414">
    <property type="entry name" value="LRR_R13L4/SHOC2-like"/>
</dbReference>
<dbReference type="AlphaFoldDB" id="A0A8T0P1W0"/>
<dbReference type="Pfam" id="PF00931">
    <property type="entry name" value="NB-ARC"/>
    <property type="match status" value="1"/>
</dbReference>
<feature type="domain" description="NB-ARC" evidence="3">
    <location>
        <begin position="1"/>
        <end position="69"/>
    </location>
</feature>
<dbReference type="PANTHER" id="PTHR23155:SF1095">
    <property type="entry name" value="OS05G0250700 PROTEIN"/>
    <property type="match status" value="1"/>
</dbReference>
<reference evidence="6" key="1">
    <citation type="submission" date="2020-05" db="EMBL/GenBank/DDBJ databases">
        <title>WGS assembly of Panicum virgatum.</title>
        <authorList>
            <person name="Lovell J.T."/>
            <person name="Jenkins J."/>
            <person name="Shu S."/>
            <person name="Juenger T.E."/>
            <person name="Schmutz J."/>
        </authorList>
    </citation>
    <scope>NUCLEOTIDE SEQUENCE</scope>
    <source>
        <strain evidence="6">AP13</strain>
    </source>
</reference>